<dbReference type="EMBL" id="JAPFRD010000013">
    <property type="protein sequence ID" value="MCW8109943.1"/>
    <property type="molecule type" value="Genomic_DNA"/>
</dbReference>
<proteinExistence type="predicted"/>
<name>A0ABT3PAY4_9ALTE</name>
<organism evidence="2 3">
    <name type="scientific">Alteromonas aquimaris</name>
    <dbReference type="NCBI Taxonomy" id="2998417"/>
    <lineage>
        <taxon>Bacteria</taxon>
        <taxon>Pseudomonadati</taxon>
        <taxon>Pseudomonadota</taxon>
        <taxon>Gammaproteobacteria</taxon>
        <taxon>Alteromonadales</taxon>
        <taxon>Alteromonadaceae</taxon>
        <taxon>Alteromonas/Salinimonas group</taxon>
        <taxon>Alteromonas</taxon>
    </lineage>
</organism>
<evidence type="ECO:0000313" key="2">
    <source>
        <dbReference type="EMBL" id="MCW8109943.1"/>
    </source>
</evidence>
<dbReference type="SUPFAM" id="SSF56935">
    <property type="entry name" value="Porins"/>
    <property type="match status" value="1"/>
</dbReference>
<protein>
    <recommendedName>
        <fullName evidence="4">Phosphate-selective porin O and P</fullName>
    </recommendedName>
</protein>
<dbReference type="Proteomes" id="UP001142810">
    <property type="component" value="Unassembled WGS sequence"/>
</dbReference>
<evidence type="ECO:0000256" key="1">
    <source>
        <dbReference type="SAM" id="SignalP"/>
    </source>
</evidence>
<comment type="caution">
    <text evidence="2">The sequence shown here is derived from an EMBL/GenBank/DDBJ whole genome shotgun (WGS) entry which is preliminary data.</text>
</comment>
<evidence type="ECO:0008006" key="4">
    <source>
        <dbReference type="Google" id="ProtNLM"/>
    </source>
</evidence>
<keyword evidence="1" id="KW-0732">Signal</keyword>
<gene>
    <name evidence="2" type="ORF">OPS25_15665</name>
</gene>
<feature type="chain" id="PRO_5045447026" description="Phosphate-selective porin O and P" evidence="1">
    <location>
        <begin position="20"/>
        <end position="389"/>
    </location>
</feature>
<sequence>MKKLIIFALMVLFASVAAAQQTSWHGYVSQGVTQSSGSHFVTDNEAITTELTELGINGRYQFNSSLALVGQFVYLDGGNRYEQGSRLDYLFLDWAVLENDVMSSHLHVGRYKNHHWLYSATRDVPHTRETAILPQSVYFDSFRDIALGSDGVFLQSEYRSGVGQWQFNWSLGRSDVSEEQTKAFLGPLANGSSKQDYVHQVSLYWQPDSLNWRLGVSYLASDFYYEAAPVDSFIDGSTQIERLVLSLQYFSEKWELSAELLQERRENRGGISPTFRQERAGEGGYVQGRYLLSSSLSSLLRLDFYDVDKNDPDGHKLNHATGGRVPAYFGYMDTTAVGLRWDITSNWRLQGEHHWVEGGGRIQGVVDPSTINSTEKYWRMWSIQLMHWF</sequence>
<accession>A0ABT3PAY4</accession>
<dbReference type="RefSeq" id="WP_265618831.1">
    <property type="nucleotide sequence ID" value="NZ_JAPFRD010000013.1"/>
</dbReference>
<keyword evidence="3" id="KW-1185">Reference proteome</keyword>
<reference evidence="2" key="1">
    <citation type="submission" date="2022-11" db="EMBL/GenBank/DDBJ databases">
        <title>Alteromonas sp. nov., isolated from sea water of the Qingdao.</title>
        <authorList>
            <person name="Wang Q."/>
        </authorList>
    </citation>
    <scope>NUCLEOTIDE SEQUENCE</scope>
    <source>
        <strain evidence="2">ASW11-7</strain>
    </source>
</reference>
<feature type="signal peptide" evidence="1">
    <location>
        <begin position="1"/>
        <end position="19"/>
    </location>
</feature>
<evidence type="ECO:0000313" key="3">
    <source>
        <dbReference type="Proteomes" id="UP001142810"/>
    </source>
</evidence>